<keyword evidence="3" id="KW-1185">Reference proteome</keyword>
<accession>A0AAN8WWM9</accession>
<evidence type="ECO:0000313" key="2">
    <source>
        <dbReference type="EMBL" id="KAK7067774.1"/>
    </source>
</evidence>
<dbReference type="Proteomes" id="UP001381693">
    <property type="component" value="Unassembled WGS sequence"/>
</dbReference>
<evidence type="ECO:0000256" key="1">
    <source>
        <dbReference type="SAM" id="MobiDB-lite"/>
    </source>
</evidence>
<name>A0AAN8WWM9_HALRR</name>
<feature type="region of interest" description="Disordered" evidence="1">
    <location>
        <begin position="46"/>
        <end position="71"/>
    </location>
</feature>
<comment type="caution">
    <text evidence="2">The sequence shown here is derived from an EMBL/GenBank/DDBJ whole genome shotgun (WGS) entry which is preliminary data.</text>
</comment>
<sequence>MNGDMDPNAQRFSKVMGACHEAFAPYNVILEEKKKTVQGTLDQFFKPIGQRRQQPESAVDVDVPQPSTSMM</sequence>
<dbReference type="AlphaFoldDB" id="A0AAN8WWM9"/>
<proteinExistence type="predicted"/>
<protein>
    <submittedName>
        <fullName evidence="2">Uncharacterized protein</fullName>
    </submittedName>
</protein>
<gene>
    <name evidence="2" type="ORF">SK128_008348</name>
</gene>
<dbReference type="EMBL" id="JAXCGZ010017731">
    <property type="protein sequence ID" value="KAK7067774.1"/>
    <property type="molecule type" value="Genomic_DNA"/>
</dbReference>
<evidence type="ECO:0000313" key="3">
    <source>
        <dbReference type="Proteomes" id="UP001381693"/>
    </source>
</evidence>
<reference evidence="2 3" key="1">
    <citation type="submission" date="2023-11" db="EMBL/GenBank/DDBJ databases">
        <title>Halocaridina rubra genome assembly.</title>
        <authorList>
            <person name="Smith C."/>
        </authorList>
    </citation>
    <scope>NUCLEOTIDE SEQUENCE [LARGE SCALE GENOMIC DNA]</scope>
    <source>
        <strain evidence="2">EP-1</strain>
        <tissue evidence="2">Whole</tissue>
    </source>
</reference>
<organism evidence="2 3">
    <name type="scientific">Halocaridina rubra</name>
    <name type="common">Hawaiian red shrimp</name>
    <dbReference type="NCBI Taxonomy" id="373956"/>
    <lineage>
        <taxon>Eukaryota</taxon>
        <taxon>Metazoa</taxon>
        <taxon>Ecdysozoa</taxon>
        <taxon>Arthropoda</taxon>
        <taxon>Crustacea</taxon>
        <taxon>Multicrustacea</taxon>
        <taxon>Malacostraca</taxon>
        <taxon>Eumalacostraca</taxon>
        <taxon>Eucarida</taxon>
        <taxon>Decapoda</taxon>
        <taxon>Pleocyemata</taxon>
        <taxon>Caridea</taxon>
        <taxon>Atyoidea</taxon>
        <taxon>Atyidae</taxon>
        <taxon>Halocaridina</taxon>
    </lineage>
</organism>